<feature type="domain" description="SHOCT" evidence="7">
    <location>
        <begin position="100"/>
        <end position="123"/>
    </location>
</feature>
<feature type="transmembrane region" description="Helical" evidence="6">
    <location>
        <begin position="12"/>
        <end position="34"/>
    </location>
</feature>
<dbReference type="InterPro" id="IPR018649">
    <property type="entry name" value="SHOCT"/>
</dbReference>
<evidence type="ECO:0000256" key="2">
    <source>
        <dbReference type="ARBA" id="ARBA00022475"/>
    </source>
</evidence>
<dbReference type="GO" id="GO:0005886">
    <property type="term" value="C:plasma membrane"/>
    <property type="evidence" value="ECO:0007669"/>
    <property type="project" value="UniProtKB-SubCell"/>
</dbReference>
<comment type="caution">
    <text evidence="9">The sequence shown here is derived from an EMBL/GenBank/DDBJ whole genome shotgun (WGS) entry which is preliminary data.</text>
</comment>
<gene>
    <name evidence="9" type="ORF">GCM10007977_050890</name>
</gene>
<evidence type="ECO:0000313" key="9">
    <source>
        <dbReference type="EMBL" id="GGM43158.1"/>
    </source>
</evidence>
<evidence type="ECO:0000259" key="8">
    <source>
        <dbReference type="Pfam" id="PF13396"/>
    </source>
</evidence>
<evidence type="ECO:0000259" key="7">
    <source>
        <dbReference type="Pfam" id="PF09851"/>
    </source>
</evidence>
<evidence type="ECO:0000256" key="1">
    <source>
        <dbReference type="ARBA" id="ARBA00004651"/>
    </source>
</evidence>
<dbReference type="Proteomes" id="UP000642070">
    <property type="component" value="Unassembled WGS sequence"/>
</dbReference>
<keyword evidence="4 6" id="KW-1133">Transmembrane helix</keyword>
<keyword evidence="3 6" id="KW-0812">Transmembrane</keyword>
<keyword evidence="5 6" id="KW-0472">Membrane</keyword>
<evidence type="ECO:0000256" key="5">
    <source>
        <dbReference type="ARBA" id="ARBA00023136"/>
    </source>
</evidence>
<dbReference type="EMBL" id="BMPI01000025">
    <property type="protein sequence ID" value="GGM43158.1"/>
    <property type="molecule type" value="Genomic_DNA"/>
</dbReference>
<feature type="transmembrane region" description="Helical" evidence="6">
    <location>
        <begin position="46"/>
        <end position="65"/>
    </location>
</feature>
<proteinExistence type="predicted"/>
<feature type="domain" description="Cardiolipin synthase N-terminal" evidence="8">
    <location>
        <begin position="25"/>
        <end position="66"/>
    </location>
</feature>
<evidence type="ECO:0000256" key="6">
    <source>
        <dbReference type="SAM" id="Phobius"/>
    </source>
</evidence>
<name>A0A917TXX3_9ACTN</name>
<dbReference type="Pfam" id="PF09851">
    <property type="entry name" value="SHOCT"/>
    <property type="match status" value="1"/>
</dbReference>
<organism evidence="9 10">
    <name type="scientific">Dactylosporangium sucinum</name>
    <dbReference type="NCBI Taxonomy" id="1424081"/>
    <lineage>
        <taxon>Bacteria</taxon>
        <taxon>Bacillati</taxon>
        <taxon>Actinomycetota</taxon>
        <taxon>Actinomycetes</taxon>
        <taxon>Micromonosporales</taxon>
        <taxon>Micromonosporaceae</taxon>
        <taxon>Dactylosporangium</taxon>
    </lineage>
</organism>
<evidence type="ECO:0000313" key="10">
    <source>
        <dbReference type="Proteomes" id="UP000642070"/>
    </source>
</evidence>
<dbReference type="Pfam" id="PF13396">
    <property type="entry name" value="PLDc_N"/>
    <property type="match status" value="1"/>
</dbReference>
<keyword evidence="2" id="KW-1003">Cell membrane</keyword>
<evidence type="ECO:0000256" key="4">
    <source>
        <dbReference type="ARBA" id="ARBA00022989"/>
    </source>
</evidence>
<dbReference type="AlphaFoldDB" id="A0A917TXX3"/>
<evidence type="ECO:0000256" key="3">
    <source>
        <dbReference type="ARBA" id="ARBA00022692"/>
    </source>
</evidence>
<reference evidence="9" key="2">
    <citation type="submission" date="2020-09" db="EMBL/GenBank/DDBJ databases">
        <authorList>
            <person name="Sun Q."/>
            <person name="Ohkuma M."/>
        </authorList>
    </citation>
    <scope>NUCLEOTIDE SEQUENCE</scope>
    <source>
        <strain evidence="9">JCM 19831</strain>
    </source>
</reference>
<protein>
    <submittedName>
        <fullName evidence="9">Membrane protein</fullName>
    </submittedName>
</protein>
<reference evidence="9" key="1">
    <citation type="journal article" date="2014" name="Int. J. Syst. Evol. Microbiol.">
        <title>Complete genome sequence of Corynebacterium casei LMG S-19264T (=DSM 44701T), isolated from a smear-ripened cheese.</title>
        <authorList>
            <consortium name="US DOE Joint Genome Institute (JGI-PGF)"/>
            <person name="Walter F."/>
            <person name="Albersmeier A."/>
            <person name="Kalinowski J."/>
            <person name="Ruckert C."/>
        </authorList>
    </citation>
    <scope>NUCLEOTIDE SEQUENCE</scope>
    <source>
        <strain evidence="9">JCM 19831</strain>
    </source>
</reference>
<dbReference type="InterPro" id="IPR027379">
    <property type="entry name" value="CLS_N"/>
</dbReference>
<comment type="subcellular location">
    <subcellularLocation>
        <location evidence="1">Cell membrane</location>
        <topology evidence="1">Multi-pass membrane protein</topology>
    </subcellularLocation>
</comment>
<sequence>MSSYPLLDVFLTMLWYFVWFLWIFLVITVLIDVFRSRDLSGWAKAGWTVLTVVLPFVGVLVYLIARGERMFVRKVGELQSREEQFRAYVRDAAGGAGTAEELTKLAELHQHGVITDAEFERGKVKILS</sequence>
<dbReference type="RefSeq" id="WP_190252431.1">
    <property type="nucleotide sequence ID" value="NZ_BMPI01000025.1"/>
</dbReference>
<keyword evidence="10" id="KW-1185">Reference proteome</keyword>
<accession>A0A917TXX3</accession>